<evidence type="ECO:0000313" key="6">
    <source>
        <dbReference type="EMBL" id="TFK40410.1"/>
    </source>
</evidence>
<feature type="transmembrane region" description="Helical" evidence="5">
    <location>
        <begin position="114"/>
        <end position="133"/>
    </location>
</feature>
<dbReference type="Gene3D" id="1.20.1540.10">
    <property type="entry name" value="Rhomboid-like"/>
    <property type="match status" value="1"/>
</dbReference>
<comment type="subcellular location">
    <subcellularLocation>
        <location evidence="1">Membrane</location>
        <topology evidence="1">Multi-pass membrane protein</topology>
    </subcellularLocation>
</comment>
<gene>
    <name evidence="6" type="ORF">BDQ12DRAFT_496561</name>
</gene>
<dbReference type="AlphaFoldDB" id="A0A5C3M518"/>
<keyword evidence="3 5" id="KW-1133">Transmembrane helix</keyword>
<protein>
    <recommendedName>
        <fullName evidence="8">Peptidase S54 rhomboid domain-containing protein</fullName>
    </recommendedName>
</protein>
<reference evidence="6 7" key="1">
    <citation type="journal article" date="2019" name="Nat. Ecol. Evol.">
        <title>Megaphylogeny resolves global patterns of mushroom evolution.</title>
        <authorList>
            <person name="Varga T."/>
            <person name="Krizsan K."/>
            <person name="Foldi C."/>
            <person name="Dima B."/>
            <person name="Sanchez-Garcia M."/>
            <person name="Sanchez-Ramirez S."/>
            <person name="Szollosi G.J."/>
            <person name="Szarkandi J.G."/>
            <person name="Papp V."/>
            <person name="Albert L."/>
            <person name="Andreopoulos W."/>
            <person name="Angelini C."/>
            <person name="Antonin V."/>
            <person name="Barry K.W."/>
            <person name="Bougher N.L."/>
            <person name="Buchanan P."/>
            <person name="Buyck B."/>
            <person name="Bense V."/>
            <person name="Catcheside P."/>
            <person name="Chovatia M."/>
            <person name="Cooper J."/>
            <person name="Damon W."/>
            <person name="Desjardin D."/>
            <person name="Finy P."/>
            <person name="Geml J."/>
            <person name="Haridas S."/>
            <person name="Hughes K."/>
            <person name="Justo A."/>
            <person name="Karasinski D."/>
            <person name="Kautmanova I."/>
            <person name="Kiss B."/>
            <person name="Kocsube S."/>
            <person name="Kotiranta H."/>
            <person name="LaButti K.M."/>
            <person name="Lechner B.E."/>
            <person name="Liimatainen K."/>
            <person name="Lipzen A."/>
            <person name="Lukacs Z."/>
            <person name="Mihaltcheva S."/>
            <person name="Morgado L.N."/>
            <person name="Niskanen T."/>
            <person name="Noordeloos M.E."/>
            <person name="Ohm R.A."/>
            <person name="Ortiz-Santana B."/>
            <person name="Ovrebo C."/>
            <person name="Racz N."/>
            <person name="Riley R."/>
            <person name="Savchenko A."/>
            <person name="Shiryaev A."/>
            <person name="Soop K."/>
            <person name="Spirin V."/>
            <person name="Szebenyi C."/>
            <person name="Tomsovsky M."/>
            <person name="Tulloss R.E."/>
            <person name="Uehling J."/>
            <person name="Grigoriev I.V."/>
            <person name="Vagvolgyi C."/>
            <person name="Papp T."/>
            <person name="Martin F.M."/>
            <person name="Miettinen O."/>
            <person name="Hibbett D.S."/>
            <person name="Nagy L.G."/>
        </authorList>
    </citation>
    <scope>NUCLEOTIDE SEQUENCE [LARGE SCALE GENOMIC DNA]</scope>
    <source>
        <strain evidence="6 7">CBS 166.37</strain>
    </source>
</reference>
<evidence type="ECO:0000256" key="3">
    <source>
        <dbReference type="ARBA" id="ARBA00022989"/>
    </source>
</evidence>
<sequence length="255" mass="28814">MLSTIIASWGHPVLFTISSPEWFFATLLLMPWTTYPAWKSKYLSPWLIQHCTHTIISGKSYTMLTSIFSYGSTSYLVFMLLAAPIANICASSWFMHSLQLQSTYESTPTFHMTAFFLSAGMFSLFSSRILNYVRFRTLNHLEKSFKNVSLVPPLRSSSNPFRRVSGASGVIYASITLAACEWGDKIYTDTRLGSTSITMSDLWKIWCAVEGIFMVMGVGPINWAAHICGAAYGALYQQYGPAMWLWFRRTLGHYS</sequence>
<name>A0A5C3M518_9AGAR</name>
<organism evidence="6 7">
    <name type="scientific">Crucibulum laeve</name>
    <dbReference type="NCBI Taxonomy" id="68775"/>
    <lineage>
        <taxon>Eukaryota</taxon>
        <taxon>Fungi</taxon>
        <taxon>Dikarya</taxon>
        <taxon>Basidiomycota</taxon>
        <taxon>Agaricomycotina</taxon>
        <taxon>Agaricomycetes</taxon>
        <taxon>Agaricomycetidae</taxon>
        <taxon>Agaricales</taxon>
        <taxon>Agaricineae</taxon>
        <taxon>Nidulariaceae</taxon>
        <taxon>Crucibulum</taxon>
    </lineage>
</organism>
<keyword evidence="2 5" id="KW-0812">Transmembrane</keyword>
<keyword evidence="7" id="KW-1185">Reference proteome</keyword>
<feature type="transmembrane region" description="Helical" evidence="5">
    <location>
        <begin position="75"/>
        <end position="94"/>
    </location>
</feature>
<evidence type="ECO:0000256" key="5">
    <source>
        <dbReference type="SAM" id="Phobius"/>
    </source>
</evidence>
<evidence type="ECO:0000313" key="7">
    <source>
        <dbReference type="Proteomes" id="UP000308652"/>
    </source>
</evidence>
<dbReference type="GO" id="GO:0016020">
    <property type="term" value="C:membrane"/>
    <property type="evidence" value="ECO:0007669"/>
    <property type="project" value="UniProtKB-SubCell"/>
</dbReference>
<dbReference type="InterPro" id="IPR035952">
    <property type="entry name" value="Rhomboid-like_sf"/>
</dbReference>
<dbReference type="EMBL" id="ML213597">
    <property type="protein sequence ID" value="TFK40410.1"/>
    <property type="molecule type" value="Genomic_DNA"/>
</dbReference>
<proteinExistence type="predicted"/>
<evidence type="ECO:0000256" key="4">
    <source>
        <dbReference type="ARBA" id="ARBA00023136"/>
    </source>
</evidence>
<accession>A0A5C3M518</accession>
<dbReference type="Proteomes" id="UP000308652">
    <property type="component" value="Unassembled WGS sequence"/>
</dbReference>
<dbReference type="SUPFAM" id="SSF144091">
    <property type="entry name" value="Rhomboid-like"/>
    <property type="match status" value="1"/>
</dbReference>
<keyword evidence="4 5" id="KW-0472">Membrane</keyword>
<evidence type="ECO:0000256" key="1">
    <source>
        <dbReference type="ARBA" id="ARBA00004141"/>
    </source>
</evidence>
<evidence type="ECO:0000256" key="2">
    <source>
        <dbReference type="ARBA" id="ARBA00022692"/>
    </source>
</evidence>
<evidence type="ECO:0008006" key="8">
    <source>
        <dbReference type="Google" id="ProtNLM"/>
    </source>
</evidence>
<dbReference type="OrthoDB" id="10260614at2759"/>
<dbReference type="STRING" id="68775.A0A5C3M518"/>